<gene>
    <name evidence="1" type="ORF">A2482_00545</name>
</gene>
<dbReference type="EMBL" id="MFGM01000055">
    <property type="protein sequence ID" value="OGF35166.1"/>
    <property type="molecule type" value="Genomic_DNA"/>
</dbReference>
<reference evidence="1 2" key="1">
    <citation type="journal article" date="2016" name="Nat. Commun.">
        <title>Thousands of microbial genomes shed light on interconnected biogeochemical processes in an aquifer system.</title>
        <authorList>
            <person name="Anantharaman K."/>
            <person name="Brown C.T."/>
            <person name="Hug L.A."/>
            <person name="Sharon I."/>
            <person name="Castelle C.J."/>
            <person name="Probst A.J."/>
            <person name="Thomas B.C."/>
            <person name="Singh A."/>
            <person name="Wilkins M.J."/>
            <person name="Karaoz U."/>
            <person name="Brodie E.L."/>
            <person name="Williams K.H."/>
            <person name="Hubbard S.S."/>
            <person name="Banfield J.F."/>
        </authorList>
    </citation>
    <scope>NUCLEOTIDE SEQUENCE [LARGE SCALE GENOMIC DNA]</scope>
</reference>
<sequence>MNNDKWGDVVEKIKSGFAVEAHSIVPHAEFDKGKIETIIFASPMGRMKIIRTTTPRVLDRKTVYSNRIGGKVAVQYEYSDSEMVDTMRIFRWDENREEWATAQLEMEN</sequence>
<evidence type="ECO:0000313" key="1">
    <source>
        <dbReference type="EMBL" id="OGF35166.1"/>
    </source>
</evidence>
<dbReference type="Proteomes" id="UP000178656">
    <property type="component" value="Unassembled WGS sequence"/>
</dbReference>
<comment type="caution">
    <text evidence="1">The sequence shown here is derived from an EMBL/GenBank/DDBJ whole genome shotgun (WGS) entry which is preliminary data.</text>
</comment>
<protein>
    <submittedName>
        <fullName evidence="1">Uncharacterized protein</fullName>
    </submittedName>
</protein>
<accession>A0A1F5T8Z4</accession>
<organism evidence="1 2">
    <name type="scientific">Candidatus Falkowbacteria bacterium RIFOXYC2_FULL_48_21</name>
    <dbReference type="NCBI Taxonomy" id="1798005"/>
    <lineage>
        <taxon>Bacteria</taxon>
        <taxon>Candidatus Falkowiibacteriota</taxon>
    </lineage>
</organism>
<dbReference type="AlphaFoldDB" id="A0A1F5T8Z4"/>
<proteinExistence type="predicted"/>
<evidence type="ECO:0000313" key="2">
    <source>
        <dbReference type="Proteomes" id="UP000178656"/>
    </source>
</evidence>
<name>A0A1F5T8Z4_9BACT</name>